<dbReference type="EMBL" id="JBHSTE010000005">
    <property type="protein sequence ID" value="MFC6333921.1"/>
    <property type="molecule type" value="Genomic_DNA"/>
</dbReference>
<keyword evidence="2" id="KW-1185">Reference proteome</keyword>
<dbReference type="Proteomes" id="UP001596233">
    <property type="component" value="Unassembled WGS sequence"/>
</dbReference>
<reference evidence="2" key="1">
    <citation type="journal article" date="2019" name="Int. J. Syst. Evol. Microbiol.">
        <title>The Global Catalogue of Microorganisms (GCM) 10K type strain sequencing project: providing services to taxonomists for standard genome sequencing and annotation.</title>
        <authorList>
            <consortium name="The Broad Institute Genomics Platform"/>
            <consortium name="The Broad Institute Genome Sequencing Center for Infectious Disease"/>
            <person name="Wu L."/>
            <person name="Ma J."/>
        </authorList>
    </citation>
    <scope>NUCLEOTIDE SEQUENCE [LARGE SCALE GENOMIC DNA]</scope>
    <source>
        <strain evidence="2">PCU 280</strain>
    </source>
</reference>
<organism evidence="1 2">
    <name type="scientific">Paenibacillus septentrionalis</name>
    <dbReference type="NCBI Taxonomy" id="429342"/>
    <lineage>
        <taxon>Bacteria</taxon>
        <taxon>Bacillati</taxon>
        <taxon>Bacillota</taxon>
        <taxon>Bacilli</taxon>
        <taxon>Bacillales</taxon>
        <taxon>Paenibacillaceae</taxon>
        <taxon>Paenibacillus</taxon>
    </lineage>
</organism>
<evidence type="ECO:0000313" key="2">
    <source>
        <dbReference type="Proteomes" id="UP001596233"/>
    </source>
</evidence>
<comment type="caution">
    <text evidence="1">The sequence shown here is derived from an EMBL/GenBank/DDBJ whole genome shotgun (WGS) entry which is preliminary data.</text>
</comment>
<evidence type="ECO:0000313" key="1">
    <source>
        <dbReference type="EMBL" id="MFC6333921.1"/>
    </source>
</evidence>
<gene>
    <name evidence="1" type="ORF">ACFP56_14935</name>
</gene>
<protein>
    <recommendedName>
        <fullName evidence="3">DUF2508 family protein</fullName>
    </recommendedName>
</protein>
<name>A0ABW1V6S1_9BACL</name>
<dbReference type="RefSeq" id="WP_379235932.1">
    <property type="nucleotide sequence ID" value="NZ_JBHSTE010000005.1"/>
</dbReference>
<sequence length="95" mass="11534">MLERFWNKREGVDNAEEHQVNPRDKKREMDKLRLEIKQALEDKRATEMMFQHAVGQDEVEWAILRQMAAEQRYRMLLNKARAMDVDWSRVRGYVL</sequence>
<proteinExistence type="predicted"/>
<evidence type="ECO:0008006" key="3">
    <source>
        <dbReference type="Google" id="ProtNLM"/>
    </source>
</evidence>
<accession>A0ABW1V6S1</accession>